<protein>
    <submittedName>
        <fullName evidence="2">Uncharacterized protein</fullName>
    </submittedName>
</protein>
<accession>A0A2P2Q9S4</accession>
<keyword evidence="1" id="KW-1133">Transmembrane helix</keyword>
<feature type="transmembrane region" description="Helical" evidence="1">
    <location>
        <begin position="6"/>
        <end position="26"/>
    </location>
</feature>
<sequence length="33" mass="4145">MHFSLFSYLVLITFGLKMYMDFRFYFHFNILMA</sequence>
<keyword evidence="1" id="KW-0472">Membrane</keyword>
<reference evidence="2" key="1">
    <citation type="submission" date="2018-02" db="EMBL/GenBank/DDBJ databases">
        <title>Rhizophora mucronata_Transcriptome.</title>
        <authorList>
            <person name="Meera S.P."/>
            <person name="Sreeshan A."/>
            <person name="Augustine A."/>
        </authorList>
    </citation>
    <scope>NUCLEOTIDE SEQUENCE</scope>
    <source>
        <tissue evidence="2">Leaf</tissue>
    </source>
</reference>
<evidence type="ECO:0000313" key="2">
    <source>
        <dbReference type="EMBL" id="MBX63726.1"/>
    </source>
</evidence>
<proteinExistence type="predicted"/>
<dbReference type="AlphaFoldDB" id="A0A2P2Q9S4"/>
<dbReference type="EMBL" id="GGEC01083242">
    <property type="protein sequence ID" value="MBX63726.1"/>
    <property type="molecule type" value="Transcribed_RNA"/>
</dbReference>
<name>A0A2P2Q9S4_RHIMU</name>
<keyword evidence="1" id="KW-0812">Transmembrane</keyword>
<evidence type="ECO:0000256" key="1">
    <source>
        <dbReference type="SAM" id="Phobius"/>
    </source>
</evidence>
<organism evidence="2">
    <name type="scientific">Rhizophora mucronata</name>
    <name type="common">Asiatic mangrove</name>
    <dbReference type="NCBI Taxonomy" id="61149"/>
    <lineage>
        <taxon>Eukaryota</taxon>
        <taxon>Viridiplantae</taxon>
        <taxon>Streptophyta</taxon>
        <taxon>Embryophyta</taxon>
        <taxon>Tracheophyta</taxon>
        <taxon>Spermatophyta</taxon>
        <taxon>Magnoliopsida</taxon>
        <taxon>eudicotyledons</taxon>
        <taxon>Gunneridae</taxon>
        <taxon>Pentapetalae</taxon>
        <taxon>rosids</taxon>
        <taxon>fabids</taxon>
        <taxon>Malpighiales</taxon>
        <taxon>Rhizophoraceae</taxon>
        <taxon>Rhizophora</taxon>
    </lineage>
</organism>